<dbReference type="EMBL" id="NMUH01001267">
    <property type="protein sequence ID" value="MQL90713.1"/>
    <property type="molecule type" value="Genomic_DNA"/>
</dbReference>
<organism evidence="1 2">
    <name type="scientific">Colocasia esculenta</name>
    <name type="common">Wild taro</name>
    <name type="synonym">Arum esculentum</name>
    <dbReference type="NCBI Taxonomy" id="4460"/>
    <lineage>
        <taxon>Eukaryota</taxon>
        <taxon>Viridiplantae</taxon>
        <taxon>Streptophyta</taxon>
        <taxon>Embryophyta</taxon>
        <taxon>Tracheophyta</taxon>
        <taxon>Spermatophyta</taxon>
        <taxon>Magnoliopsida</taxon>
        <taxon>Liliopsida</taxon>
        <taxon>Araceae</taxon>
        <taxon>Aroideae</taxon>
        <taxon>Colocasieae</taxon>
        <taxon>Colocasia</taxon>
    </lineage>
</organism>
<evidence type="ECO:0000313" key="2">
    <source>
        <dbReference type="Proteomes" id="UP000652761"/>
    </source>
</evidence>
<dbReference type="Proteomes" id="UP000652761">
    <property type="component" value="Unassembled WGS sequence"/>
</dbReference>
<keyword evidence="2" id="KW-1185">Reference proteome</keyword>
<name>A0A843VE44_COLES</name>
<accession>A0A843VE44</accession>
<comment type="caution">
    <text evidence="1">The sequence shown here is derived from an EMBL/GenBank/DDBJ whole genome shotgun (WGS) entry which is preliminary data.</text>
</comment>
<protein>
    <submittedName>
        <fullName evidence="1">Uncharacterized protein</fullName>
    </submittedName>
</protein>
<dbReference type="AlphaFoldDB" id="A0A843VE44"/>
<evidence type="ECO:0000313" key="1">
    <source>
        <dbReference type="EMBL" id="MQL90713.1"/>
    </source>
</evidence>
<gene>
    <name evidence="1" type="ORF">Taro_023313</name>
</gene>
<proteinExistence type="predicted"/>
<reference evidence="1" key="1">
    <citation type="submission" date="2017-07" db="EMBL/GenBank/DDBJ databases">
        <title>Taro Niue Genome Assembly and Annotation.</title>
        <authorList>
            <person name="Atibalentja N."/>
            <person name="Keating K."/>
            <person name="Fields C.J."/>
        </authorList>
    </citation>
    <scope>NUCLEOTIDE SEQUENCE</scope>
    <source>
        <strain evidence="1">Niue_2</strain>
        <tissue evidence="1">Leaf</tissue>
    </source>
</reference>
<sequence>MLCHDAPVNAAYQAVVFTGVKNLKSSGKNLRDPSSPRILLSFGSFPRLATPWHELGPAMRVAIV</sequence>